<dbReference type="CDD" id="cd06261">
    <property type="entry name" value="TM_PBP2"/>
    <property type="match status" value="1"/>
</dbReference>
<gene>
    <name evidence="9" type="ORF">DWW02_11170</name>
</gene>
<keyword evidence="2 7" id="KW-0813">Transport</keyword>
<comment type="subcellular location">
    <subcellularLocation>
        <location evidence="1 7">Cell membrane</location>
        <topology evidence="1 7">Multi-pass membrane protein</topology>
    </subcellularLocation>
</comment>
<evidence type="ECO:0000259" key="8">
    <source>
        <dbReference type="PROSITE" id="PS50928"/>
    </source>
</evidence>
<dbReference type="GO" id="GO:0005886">
    <property type="term" value="C:plasma membrane"/>
    <property type="evidence" value="ECO:0007669"/>
    <property type="project" value="UniProtKB-SubCell"/>
</dbReference>
<feature type="transmembrane region" description="Helical" evidence="7">
    <location>
        <begin position="278"/>
        <end position="298"/>
    </location>
</feature>
<dbReference type="EMBL" id="QRZM01000004">
    <property type="protein sequence ID" value="RGV75941.1"/>
    <property type="molecule type" value="Genomic_DNA"/>
</dbReference>
<evidence type="ECO:0000256" key="2">
    <source>
        <dbReference type="ARBA" id="ARBA00022448"/>
    </source>
</evidence>
<keyword evidence="6 7" id="KW-0472">Membrane</keyword>
<organism evidence="9 10">
    <name type="scientific">Enterocloster bolteae</name>
    <dbReference type="NCBI Taxonomy" id="208479"/>
    <lineage>
        <taxon>Bacteria</taxon>
        <taxon>Bacillati</taxon>
        <taxon>Bacillota</taxon>
        <taxon>Clostridia</taxon>
        <taxon>Lachnospirales</taxon>
        <taxon>Lachnospiraceae</taxon>
        <taxon>Enterocloster</taxon>
    </lineage>
</organism>
<evidence type="ECO:0000256" key="1">
    <source>
        <dbReference type="ARBA" id="ARBA00004651"/>
    </source>
</evidence>
<comment type="caution">
    <text evidence="9">The sequence shown here is derived from an EMBL/GenBank/DDBJ whole genome shotgun (WGS) entry which is preliminary data.</text>
</comment>
<evidence type="ECO:0000256" key="7">
    <source>
        <dbReference type="RuleBase" id="RU363032"/>
    </source>
</evidence>
<dbReference type="PANTHER" id="PTHR30193:SF37">
    <property type="entry name" value="INNER MEMBRANE ABC TRANSPORTER PERMEASE PROTEIN YCJO"/>
    <property type="match status" value="1"/>
</dbReference>
<dbReference type="InterPro" id="IPR035906">
    <property type="entry name" value="MetI-like_sf"/>
</dbReference>
<feature type="transmembrane region" description="Helical" evidence="7">
    <location>
        <begin position="34"/>
        <end position="53"/>
    </location>
</feature>
<dbReference type="InterPro" id="IPR051393">
    <property type="entry name" value="ABC_transporter_permease"/>
</dbReference>
<reference evidence="9 10" key="1">
    <citation type="submission" date="2018-08" db="EMBL/GenBank/DDBJ databases">
        <title>A genome reference for cultivated species of the human gut microbiota.</title>
        <authorList>
            <person name="Zou Y."/>
            <person name="Xue W."/>
            <person name="Luo G."/>
        </authorList>
    </citation>
    <scope>NUCLEOTIDE SEQUENCE [LARGE SCALE GENOMIC DNA]</scope>
    <source>
        <strain evidence="9 10">AF14-18</strain>
    </source>
</reference>
<dbReference type="GO" id="GO:0055085">
    <property type="term" value="P:transmembrane transport"/>
    <property type="evidence" value="ECO:0007669"/>
    <property type="project" value="InterPro"/>
</dbReference>
<evidence type="ECO:0000313" key="10">
    <source>
        <dbReference type="Proteomes" id="UP000284543"/>
    </source>
</evidence>
<name>A0A412Z7B5_9FIRM</name>
<feature type="domain" description="ABC transmembrane type-1" evidence="8">
    <location>
        <begin position="87"/>
        <end position="296"/>
    </location>
</feature>
<keyword evidence="5 7" id="KW-1133">Transmembrane helix</keyword>
<dbReference type="PROSITE" id="PS50928">
    <property type="entry name" value="ABC_TM1"/>
    <property type="match status" value="1"/>
</dbReference>
<proteinExistence type="inferred from homology"/>
<feature type="transmembrane region" description="Helical" evidence="7">
    <location>
        <begin position="217"/>
        <end position="238"/>
    </location>
</feature>
<dbReference type="SUPFAM" id="SSF161098">
    <property type="entry name" value="MetI-like"/>
    <property type="match status" value="1"/>
</dbReference>
<dbReference type="AlphaFoldDB" id="A0A412Z7B5"/>
<keyword evidence="4 7" id="KW-0812">Transmembrane</keyword>
<dbReference type="KEGG" id="cbol:CGC65_19710"/>
<dbReference type="PANTHER" id="PTHR30193">
    <property type="entry name" value="ABC TRANSPORTER PERMEASE PROTEIN"/>
    <property type="match status" value="1"/>
</dbReference>
<evidence type="ECO:0000256" key="6">
    <source>
        <dbReference type="ARBA" id="ARBA00023136"/>
    </source>
</evidence>
<accession>A0A412Z7B5</accession>
<keyword evidence="3" id="KW-1003">Cell membrane</keyword>
<feature type="transmembrane region" description="Helical" evidence="7">
    <location>
        <begin position="93"/>
        <end position="114"/>
    </location>
</feature>
<comment type="similarity">
    <text evidence="7">Belongs to the binding-protein-dependent transport system permease family.</text>
</comment>
<evidence type="ECO:0000256" key="4">
    <source>
        <dbReference type="ARBA" id="ARBA00022692"/>
    </source>
</evidence>
<dbReference type="InterPro" id="IPR000515">
    <property type="entry name" value="MetI-like"/>
</dbReference>
<dbReference type="RefSeq" id="WP_002565110.1">
    <property type="nucleotide sequence ID" value="NZ_CABKUK010000001.1"/>
</dbReference>
<evidence type="ECO:0000256" key="5">
    <source>
        <dbReference type="ARBA" id="ARBA00022989"/>
    </source>
</evidence>
<protein>
    <submittedName>
        <fullName evidence="9">Sugar ABC transporter permease</fullName>
    </submittedName>
</protein>
<evidence type="ECO:0000313" key="9">
    <source>
        <dbReference type="EMBL" id="RGV75941.1"/>
    </source>
</evidence>
<dbReference type="Proteomes" id="UP000284543">
    <property type="component" value="Unassembled WGS sequence"/>
</dbReference>
<evidence type="ECO:0000256" key="3">
    <source>
        <dbReference type="ARBA" id="ARBA00022475"/>
    </source>
</evidence>
<dbReference type="Gene3D" id="1.10.3720.10">
    <property type="entry name" value="MetI-like"/>
    <property type="match status" value="1"/>
</dbReference>
<sequence length="303" mass="34451">MRRTRQCCIFRSRKAINQSSGNRFGIYLRNLRPWLFLAPSLAGTAVFVLIPFVNVVVRSFFQAVGGQFVGMENFIQVFHSQAFRLAVKNTLHFILVCIPVLMAFSLWVSILMTGAADSRSLYKTTILLPMAIPVASVVLLWKLLFYPQGILDQMVVWAGGSSQDWLNQGSAFYILVLTYIWKNTGYDMMLWLAGLDGIPKELFEAAKVDGAGSWQSFFHIALPGLKSTAFLVLVLSVINSFKVFREAYLISGDYPHESIYMLQHLFNHWFVSLDIQKMSAASVMVEVSIMIPVLLWTWKRKKR</sequence>
<dbReference type="Pfam" id="PF00528">
    <property type="entry name" value="BPD_transp_1"/>
    <property type="match status" value="1"/>
</dbReference>
<feature type="transmembrane region" description="Helical" evidence="7">
    <location>
        <begin position="126"/>
        <end position="145"/>
    </location>
</feature>